<reference evidence="1" key="1">
    <citation type="submission" date="2018-02" db="EMBL/GenBank/DDBJ databases">
        <title>Rhizophora mucronata_Transcriptome.</title>
        <authorList>
            <person name="Meera S.P."/>
            <person name="Sreeshan A."/>
            <person name="Augustine A."/>
        </authorList>
    </citation>
    <scope>NUCLEOTIDE SEQUENCE</scope>
    <source>
        <tissue evidence="1">Leaf</tissue>
    </source>
</reference>
<proteinExistence type="predicted"/>
<sequence>MISQILKQDVKTKTMCFITNDSSNCH</sequence>
<protein>
    <submittedName>
        <fullName evidence="1">Uncharacterized protein</fullName>
    </submittedName>
</protein>
<accession>A0A2P2PGD8</accession>
<dbReference type="AlphaFoldDB" id="A0A2P2PGD8"/>
<name>A0A2P2PGD8_RHIMU</name>
<organism evidence="1">
    <name type="scientific">Rhizophora mucronata</name>
    <name type="common">Asiatic mangrove</name>
    <dbReference type="NCBI Taxonomy" id="61149"/>
    <lineage>
        <taxon>Eukaryota</taxon>
        <taxon>Viridiplantae</taxon>
        <taxon>Streptophyta</taxon>
        <taxon>Embryophyta</taxon>
        <taxon>Tracheophyta</taxon>
        <taxon>Spermatophyta</taxon>
        <taxon>Magnoliopsida</taxon>
        <taxon>eudicotyledons</taxon>
        <taxon>Gunneridae</taxon>
        <taxon>Pentapetalae</taxon>
        <taxon>rosids</taxon>
        <taxon>fabids</taxon>
        <taxon>Malpighiales</taxon>
        <taxon>Rhizophoraceae</taxon>
        <taxon>Rhizophora</taxon>
    </lineage>
</organism>
<evidence type="ECO:0000313" key="1">
    <source>
        <dbReference type="EMBL" id="MBX53749.1"/>
    </source>
</evidence>
<dbReference type="EMBL" id="GGEC01073265">
    <property type="protein sequence ID" value="MBX53749.1"/>
    <property type="molecule type" value="Transcribed_RNA"/>
</dbReference>